<evidence type="ECO:0000313" key="2">
    <source>
        <dbReference type="EMBL" id="KCV72189.1"/>
    </source>
</evidence>
<dbReference type="RefSeq" id="XP_009493767.1">
    <property type="nucleotide sequence ID" value="XM_009495492.1"/>
</dbReference>
<evidence type="ECO:0000256" key="1">
    <source>
        <dbReference type="SAM" id="MobiDB-lite"/>
    </source>
</evidence>
<feature type="region of interest" description="Disordered" evidence="1">
    <location>
        <begin position="1"/>
        <end position="102"/>
    </location>
</feature>
<keyword evidence="3" id="KW-1185">Reference proteome</keyword>
<reference evidence="2" key="1">
    <citation type="submission" date="2013-04" db="EMBL/GenBank/DDBJ databases">
        <title>The Genome Sequence of Fonticula alba ATCC 38817.</title>
        <authorList>
            <consortium name="The Broad Institute Genomics Platform"/>
            <person name="Russ C."/>
            <person name="Cuomo C."/>
            <person name="Burger G."/>
            <person name="Gray M.W."/>
            <person name="Holland P.W.H."/>
            <person name="King N."/>
            <person name="Lang F.B.F."/>
            <person name="Roger A.J."/>
            <person name="Ruiz-Trillo I."/>
            <person name="Brown M."/>
            <person name="Walker B."/>
            <person name="Young S."/>
            <person name="Zeng Q."/>
            <person name="Gargeya S."/>
            <person name="Fitzgerald M."/>
            <person name="Haas B."/>
            <person name="Abouelleil A."/>
            <person name="Allen A.W."/>
            <person name="Alvarado L."/>
            <person name="Arachchi H.M."/>
            <person name="Berlin A.M."/>
            <person name="Chapman S.B."/>
            <person name="Gainer-Dewar J."/>
            <person name="Goldberg J."/>
            <person name="Griggs A."/>
            <person name="Gujja S."/>
            <person name="Hansen M."/>
            <person name="Howarth C."/>
            <person name="Imamovic A."/>
            <person name="Ireland A."/>
            <person name="Larimer J."/>
            <person name="McCowan C."/>
            <person name="Murphy C."/>
            <person name="Pearson M."/>
            <person name="Poon T.W."/>
            <person name="Priest M."/>
            <person name="Roberts A."/>
            <person name="Saif S."/>
            <person name="Shea T."/>
            <person name="Sisk P."/>
            <person name="Sykes S."/>
            <person name="Wortman J."/>
            <person name="Nusbaum C."/>
            <person name="Birren B."/>
        </authorList>
    </citation>
    <scope>NUCLEOTIDE SEQUENCE [LARGE SCALE GENOMIC DNA]</scope>
    <source>
        <strain evidence="2">ATCC 38817</strain>
    </source>
</reference>
<name>A0A058ZCS9_FONAL</name>
<feature type="compositionally biased region" description="Low complexity" evidence="1">
    <location>
        <begin position="62"/>
        <end position="91"/>
    </location>
</feature>
<dbReference type="Proteomes" id="UP000030693">
    <property type="component" value="Unassembled WGS sequence"/>
</dbReference>
<dbReference type="EMBL" id="KB932202">
    <property type="protein sequence ID" value="KCV72189.1"/>
    <property type="molecule type" value="Genomic_DNA"/>
</dbReference>
<feature type="compositionally biased region" description="Basic residues" evidence="1">
    <location>
        <begin position="1"/>
        <end position="10"/>
    </location>
</feature>
<gene>
    <name evidence="2" type="ORF">H696_01590</name>
</gene>
<proteinExistence type="predicted"/>
<protein>
    <recommendedName>
        <fullName evidence="4">Biogenesis of lysosome-related organelles complex 1 subunit 6</fullName>
    </recommendedName>
</protein>
<dbReference type="AlphaFoldDB" id="A0A058ZCS9"/>
<dbReference type="GeneID" id="20526315"/>
<accession>A0A058ZCS9</accession>
<sequence>MSKRTGRKRILKGEADAEQLPSSALPGDESSTLLAASSPAGGQDRLTGDPPVQGDPADDAAPETSSSSSPAQHAPDGQALPDPAAALAVAPQPAPPAVPLPTTMPELLVSQVFPLIRDASSMISELESSQLALLEELRQASARWGDAADPTRSAFPPEVKKALQDAGPQTARLLALKAEMDRLTALSGRLSQRAIRLQRRRQESEHNDELALVKYRNEQRAETERLAARVVNDPAPRSM</sequence>
<organism evidence="2">
    <name type="scientific">Fonticula alba</name>
    <name type="common">Slime mold</name>
    <dbReference type="NCBI Taxonomy" id="691883"/>
    <lineage>
        <taxon>Eukaryota</taxon>
        <taxon>Rotosphaerida</taxon>
        <taxon>Fonticulaceae</taxon>
        <taxon>Fonticula</taxon>
    </lineage>
</organism>
<evidence type="ECO:0000313" key="3">
    <source>
        <dbReference type="Proteomes" id="UP000030693"/>
    </source>
</evidence>
<evidence type="ECO:0008006" key="4">
    <source>
        <dbReference type="Google" id="ProtNLM"/>
    </source>
</evidence>